<reference evidence="3" key="3">
    <citation type="submission" date="2025-08" db="UniProtKB">
        <authorList>
            <consortium name="Ensembl"/>
        </authorList>
    </citation>
    <scope>IDENTIFICATION</scope>
</reference>
<dbReference type="AlphaFoldDB" id="A0A3B1KK73"/>
<reference evidence="4" key="1">
    <citation type="submission" date="2013-03" db="EMBL/GenBank/DDBJ databases">
        <authorList>
            <person name="Jeffery W."/>
            <person name="Warren W."/>
            <person name="Wilson R.K."/>
        </authorList>
    </citation>
    <scope>NUCLEOTIDE SEQUENCE</scope>
    <source>
        <strain evidence="4">female</strain>
    </source>
</reference>
<evidence type="ECO:0000259" key="2">
    <source>
        <dbReference type="Pfam" id="PF01031"/>
    </source>
</evidence>
<evidence type="ECO:0000256" key="1">
    <source>
        <dbReference type="SAM" id="Phobius"/>
    </source>
</evidence>
<dbReference type="InParanoid" id="A0A3B1KK73"/>
<evidence type="ECO:0000313" key="4">
    <source>
        <dbReference type="Proteomes" id="UP000018467"/>
    </source>
</evidence>
<keyword evidence="4" id="KW-1185">Reference proteome</keyword>
<dbReference type="Ensembl" id="ENSAMXT00000036810.1">
    <property type="protein sequence ID" value="ENSAMXP00000054129.1"/>
    <property type="gene ID" value="ENSAMXG00000040102.1"/>
</dbReference>
<dbReference type="STRING" id="7994.ENSAMXP00000054129"/>
<dbReference type="Proteomes" id="UP000018467">
    <property type="component" value="Unassembled WGS sequence"/>
</dbReference>
<keyword evidence="1" id="KW-0472">Membrane</keyword>
<keyword evidence="1" id="KW-0812">Transmembrane</keyword>
<keyword evidence="1" id="KW-1133">Transmembrane helix</keyword>
<reference evidence="3" key="4">
    <citation type="submission" date="2025-09" db="UniProtKB">
        <authorList>
            <consortium name="Ensembl"/>
        </authorList>
    </citation>
    <scope>IDENTIFICATION</scope>
</reference>
<protein>
    <recommendedName>
        <fullName evidence="2">Dynamin stalk domain-containing protein</fullName>
    </recommendedName>
</protein>
<sequence length="172" mass="19893">IVHSCLNKIANTHFEAYSNLLRAAKEPIEDLHEEEYEKAKEKIKSQFRMERLVYSQDGLYSWKLESVKNKPEPKRNGFAYAMSADVRQMAQHLSAYFMVCPLLSIFLMFFCLFVHLSTLKLIEEDSGVARRRKTACERMDRLRKARQVLAISDGGNCSIVPASADNWKRIQS</sequence>
<dbReference type="Pfam" id="PF01031">
    <property type="entry name" value="Dynamin_M"/>
    <property type="match status" value="1"/>
</dbReference>
<evidence type="ECO:0000313" key="3">
    <source>
        <dbReference type="Ensembl" id="ENSAMXP00000054129.1"/>
    </source>
</evidence>
<name>A0A3B1KK73_ASTMX</name>
<dbReference type="InterPro" id="IPR000375">
    <property type="entry name" value="Dynamin_stalk"/>
</dbReference>
<reference evidence="4" key="2">
    <citation type="journal article" date="2014" name="Nat. Commun.">
        <title>The cavefish genome reveals candidate genes for eye loss.</title>
        <authorList>
            <person name="McGaugh S.E."/>
            <person name="Gross J.B."/>
            <person name="Aken B."/>
            <person name="Blin M."/>
            <person name="Borowsky R."/>
            <person name="Chalopin D."/>
            <person name="Hinaux H."/>
            <person name="Jeffery W.R."/>
            <person name="Keene A."/>
            <person name="Ma L."/>
            <person name="Minx P."/>
            <person name="Murphy D."/>
            <person name="O'Quin K.E."/>
            <person name="Retaux S."/>
            <person name="Rohner N."/>
            <person name="Searle S.M."/>
            <person name="Stahl B.A."/>
            <person name="Tabin C."/>
            <person name="Volff J.N."/>
            <person name="Yoshizawa M."/>
            <person name="Warren W.C."/>
        </authorList>
    </citation>
    <scope>NUCLEOTIDE SEQUENCE [LARGE SCALE GENOMIC DNA]</scope>
    <source>
        <strain evidence="4">female</strain>
    </source>
</reference>
<dbReference type="GeneTree" id="ENSGT01000000221986"/>
<organism evidence="3 4">
    <name type="scientific">Astyanax mexicanus</name>
    <name type="common">Blind cave fish</name>
    <name type="synonym">Astyanax fasciatus mexicanus</name>
    <dbReference type="NCBI Taxonomy" id="7994"/>
    <lineage>
        <taxon>Eukaryota</taxon>
        <taxon>Metazoa</taxon>
        <taxon>Chordata</taxon>
        <taxon>Craniata</taxon>
        <taxon>Vertebrata</taxon>
        <taxon>Euteleostomi</taxon>
        <taxon>Actinopterygii</taxon>
        <taxon>Neopterygii</taxon>
        <taxon>Teleostei</taxon>
        <taxon>Ostariophysi</taxon>
        <taxon>Characiformes</taxon>
        <taxon>Characoidei</taxon>
        <taxon>Acestrorhamphidae</taxon>
        <taxon>Acestrorhamphinae</taxon>
        <taxon>Astyanax</taxon>
    </lineage>
</organism>
<dbReference type="Gene3D" id="1.20.120.1240">
    <property type="entry name" value="Dynamin, middle domain"/>
    <property type="match status" value="1"/>
</dbReference>
<feature type="transmembrane region" description="Helical" evidence="1">
    <location>
        <begin position="95"/>
        <end position="116"/>
    </location>
</feature>
<feature type="domain" description="Dynamin stalk" evidence="2">
    <location>
        <begin position="4"/>
        <end position="68"/>
    </location>
</feature>
<proteinExistence type="predicted"/>
<accession>A0A3B1KK73</accession>